<feature type="region of interest" description="Disordered" evidence="1">
    <location>
        <begin position="291"/>
        <end position="327"/>
    </location>
</feature>
<feature type="compositionally biased region" description="Low complexity" evidence="1">
    <location>
        <begin position="70"/>
        <end position="84"/>
    </location>
</feature>
<dbReference type="PANTHER" id="PTHR46535:SF1">
    <property type="entry name" value="NEDD4-BINDING PROTEIN 2"/>
    <property type="match status" value="1"/>
</dbReference>
<dbReference type="OrthoDB" id="4080456at2759"/>
<dbReference type="SMART" id="SM00463">
    <property type="entry name" value="SMR"/>
    <property type="match status" value="1"/>
</dbReference>
<dbReference type="GO" id="GO:0005634">
    <property type="term" value="C:nucleus"/>
    <property type="evidence" value="ECO:0007669"/>
    <property type="project" value="TreeGrafter"/>
</dbReference>
<dbReference type="InterPro" id="IPR013899">
    <property type="entry name" value="DUF1771"/>
</dbReference>
<feature type="domain" description="Smr" evidence="2">
    <location>
        <begin position="518"/>
        <end position="600"/>
    </location>
</feature>
<reference evidence="3" key="1">
    <citation type="submission" date="2022-07" db="EMBL/GenBank/DDBJ databases">
        <title>Phylogenomic reconstructions and comparative analyses of Kickxellomycotina fungi.</title>
        <authorList>
            <person name="Reynolds N.K."/>
            <person name="Stajich J.E."/>
            <person name="Barry K."/>
            <person name="Grigoriev I.V."/>
            <person name="Crous P."/>
            <person name="Smith M.E."/>
        </authorList>
    </citation>
    <scope>NUCLEOTIDE SEQUENCE</scope>
    <source>
        <strain evidence="3">NBRC 32514</strain>
    </source>
</reference>
<dbReference type="SMART" id="SM01162">
    <property type="entry name" value="DUF1771"/>
    <property type="match status" value="1"/>
</dbReference>
<dbReference type="AlphaFoldDB" id="A0A9W7XTC3"/>
<evidence type="ECO:0000313" key="4">
    <source>
        <dbReference type="Proteomes" id="UP001149813"/>
    </source>
</evidence>
<dbReference type="InterPro" id="IPR052772">
    <property type="entry name" value="Endo/PolyKinase_Domain-Protein"/>
</dbReference>
<gene>
    <name evidence="3" type="ORF">LPJ53_004983</name>
</gene>
<feature type="region of interest" description="Disordered" evidence="1">
    <location>
        <begin position="210"/>
        <end position="247"/>
    </location>
</feature>
<dbReference type="EMBL" id="JANBOJ010000264">
    <property type="protein sequence ID" value="KAJ1720391.1"/>
    <property type="molecule type" value="Genomic_DNA"/>
</dbReference>
<dbReference type="Proteomes" id="UP001149813">
    <property type="component" value="Unassembled WGS sequence"/>
</dbReference>
<dbReference type="PROSITE" id="PS50828">
    <property type="entry name" value="SMR"/>
    <property type="match status" value="1"/>
</dbReference>
<proteinExistence type="predicted"/>
<dbReference type="InterPro" id="IPR002625">
    <property type="entry name" value="Smr_dom"/>
</dbReference>
<dbReference type="SUPFAM" id="SSF160443">
    <property type="entry name" value="SMR domain-like"/>
    <property type="match status" value="1"/>
</dbReference>
<organism evidence="3 4">
    <name type="scientific">Coemansia erecta</name>
    <dbReference type="NCBI Taxonomy" id="147472"/>
    <lineage>
        <taxon>Eukaryota</taxon>
        <taxon>Fungi</taxon>
        <taxon>Fungi incertae sedis</taxon>
        <taxon>Zoopagomycota</taxon>
        <taxon>Kickxellomycotina</taxon>
        <taxon>Kickxellomycetes</taxon>
        <taxon>Kickxellales</taxon>
        <taxon>Kickxellaceae</taxon>
        <taxon>Coemansia</taxon>
    </lineage>
</organism>
<keyword evidence="4" id="KW-1185">Reference proteome</keyword>
<feature type="region of interest" description="Disordered" evidence="1">
    <location>
        <begin position="68"/>
        <end position="101"/>
    </location>
</feature>
<dbReference type="GO" id="GO:0004519">
    <property type="term" value="F:endonuclease activity"/>
    <property type="evidence" value="ECO:0007669"/>
    <property type="project" value="TreeGrafter"/>
</dbReference>
<comment type="caution">
    <text evidence="3">The sequence shown here is derived from an EMBL/GenBank/DDBJ whole genome shotgun (WGS) entry which is preliminary data.</text>
</comment>
<protein>
    <recommendedName>
        <fullName evidence="2">Smr domain-containing protein</fullName>
    </recommendedName>
</protein>
<dbReference type="Gene3D" id="3.30.1370.110">
    <property type="match status" value="1"/>
</dbReference>
<evidence type="ECO:0000259" key="2">
    <source>
        <dbReference type="PROSITE" id="PS50828"/>
    </source>
</evidence>
<sequence length="612" mass="66927">MITLASLISDYGDYVDRNLITSIWAEQNQDQLKCRNIIHMLSGQPDPKNHFVPTPTASECISAGHSDIFSQGSSPSEHSSQSGHTVPRMRSQSRSPTSRPDAIKSPAALVAFLAACFPECGYDYLETRAKEIFTTQDQGVFQVDPVEAIDIISNALYNDLETIEMQEYMQTHDLPGLGYDVKDCSGNGLNGHMSTSLSAIEAQYSVGAAQPKANKGKKGKGNWNGARPAGARNKRASSMPQPANRAPANAWGEISNELDAICAMFPMLSVGTVKATFHKCGANVDQTVESLSSQVASRAPDKPRTGAGRGTSDQRRKPDPPPSPPAIARTYATLQMMFPDSSTEILEVAAQKTTDINNAIDLVLRLTSEAQSASRSRTDKMGVKWQRADELSSHRIASSAIIGTGDQIDKTDSAQAHDVFERIPLADLSGDARIWVSEHNVDPAYCRKRAEELITKRNEFYAKAAMAYSVRKSQKNHSGTALYYSTEGHKYDARARVWRMRAAQAVVASGRQNDSNVIDLHGLSRIEAVAVALEEVNSWYVRLLDQRDYSVKNPVTPLHIVTGIGNRSANSKAIIHPAIVKALREDGWWFEENPGYVDVLGIKQGGARVRVK</sequence>
<evidence type="ECO:0000256" key="1">
    <source>
        <dbReference type="SAM" id="MobiDB-lite"/>
    </source>
</evidence>
<dbReference type="InterPro" id="IPR036063">
    <property type="entry name" value="Smr_dom_sf"/>
</dbReference>
<evidence type="ECO:0000313" key="3">
    <source>
        <dbReference type="EMBL" id="KAJ1720391.1"/>
    </source>
</evidence>
<dbReference type="PANTHER" id="PTHR46535">
    <property type="entry name" value="NEDD4-BINDING PROTEIN 2"/>
    <property type="match status" value="1"/>
</dbReference>
<dbReference type="CDD" id="cd14279">
    <property type="entry name" value="CUE"/>
    <property type="match status" value="1"/>
</dbReference>
<dbReference type="Pfam" id="PF08590">
    <property type="entry name" value="DUF1771"/>
    <property type="match status" value="1"/>
</dbReference>
<accession>A0A9W7XTC3</accession>
<name>A0A9W7XTC3_9FUNG</name>